<evidence type="ECO:0000256" key="7">
    <source>
        <dbReference type="ARBA" id="ARBA00022692"/>
    </source>
</evidence>
<dbReference type="SMART" id="SM00387">
    <property type="entry name" value="HATPase_c"/>
    <property type="match status" value="1"/>
</dbReference>
<dbReference type="InterPro" id="IPR005467">
    <property type="entry name" value="His_kinase_dom"/>
</dbReference>
<dbReference type="PANTHER" id="PTHR45528:SF1">
    <property type="entry name" value="SENSOR HISTIDINE KINASE CPXA"/>
    <property type="match status" value="1"/>
</dbReference>
<dbReference type="PROSITE" id="PS50109">
    <property type="entry name" value="HIS_KIN"/>
    <property type="match status" value="1"/>
</dbReference>
<evidence type="ECO:0000256" key="12">
    <source>
        <dbReference type="ARBA" id="ARBA00023012"/>
    </source>
</evidence>
<evidence type="ECO:0000256" key="5">
    <source>
        <dbReference type="ARBA" id="ARBA00022553"/>
    </source>
</evidence>
<evidence type="ECO:0000256" key="6">
    <source>
        <dbReference type="ARBA" id="ARBA00022679"/>
    </source>
</evidence>
<keyword evidence="12" id="KW-0902">Two-component regulatory system</keyword>
<evidence type="ECO:0000256" key="9">
    <source>
        <dbReference type="ARBA" id="ARBA00022777"/>
    </source>
</evidence>
<accession>A0A9D0ZWW5</accession>
<evidence type="ECO:0000313" key="16">
    <source>
        <dbReference type="EMBL" id="HIQ97077.1"/>
    </source>
</evidence>
<keyword evidence="5" id="KW-0597">Phosphoprotein</keyword>
<dbReference type="InterPro" id="IPR050398">
    <property type="entry name" value="HssS/ArlS-like"/>
</dbReference>
<evidence type="ECO:0000256" key="4">
    <source>
        <dbReference type="ARBA" id="ARBA00022475"/>
    </source>
</evidence>
<keyword evidence="9 16" id="KW-0418">Kinase</keyword>
<dbReference type="SMART" id="SM00388">
    <property type="entry name" value="HisKA"/>
    <property type="match status" value="1"/>
</dbReference>
<evidence type="ECO:0000256" key="2">
    <source>
        <dbReference type="ARBA" id="ARBA00004651"/>
    </source>
</evidence>
<gene>
    <name evidence="16" type="ORF">IAB26_11005</name>
</gene>
<keyword evidence="11 14" id="KW-1133">Transmembrane helix</keyword>
<name>A0A9D0ZWW5_9FIRM</name>
<dbReference type="CDD" id="cd00075">
    <property type="entry name" value="HATPase"/>
    <property type="match status" value="1"/>
</dbReference>
<dbReference type="InterPro" id="IPR036890">
    <property type="entry name" value="HATPase_C_sf"/>
</dbReference>
<reference evidence="16" key="2">
    <citation type="journal article" date="2021" name="PeerJ">
        <title>Extensive microbial diversity within the chicken gut microbiome revealed by metagenomics and culture.</title>
        <authorList>
            <person name="Gilroy R."/>
            <person name="Ravi A."/>
            <person name="Getino M."/>
            <person name="Pursley I."/>
            <person name="Horton D.L."/>
            <person name="Alikhan N.F."/>
            <person name="Baker D."/>
            <person name="Gharbi K."/>
            <person name="Hall N."/>
            <person name="Watson M."/>
            <person name="Adriaenssens E.M."/>
            <person name="Foster-Nyarko E."/>
            <person name="Jarju S."/>
            <person name="Secka A."/>
            <person name="Antonio M."/>
            <person name="Oren A."/>
            <person name="Chaudhuri R.R."/>
            <person name="La Ragione R."/>
            <person name="Hildebrand F."/>
            <person name="Pallen M.J."/>
        </authorList>
    </citation>
    <scope>NUCLEOTIDE SEQUENCE</scope>
    <source>
        <strain evidence="16">ChiSjej3B21-11622</strain>
    </source>
</reference>
<keyword evidence="6" id="KW-0808">Transferase</keyword>
<dbReference type="InterPro" id="IPR003661">
    <property type="entry name" value="HisK_dim/P_dom"/>
</dbReference>
<evidence type="ECO:0000259" key="15">
    <source>
        <dbReference type="PROSITE" id="PS50109"/>
    </source>
</evidence>
<keyword evidence="10" id="KW-0067">ATP-binding</keyword>
<feature type="domain" description="Histidine kinase" evidence="15">
    <location>
        <begin position="88"/>
        <end position="280"/>
    </location>
</feature>
<dbReference type="InterPro" id="IPR036097">
    <property type="entry name" value="HisK_dim/P_sf"/>
</dbReference>
<dbReference type="Pfam" id="PF00512">
    <property type="entry name" value="HisKA"/>
    <property type="match status" value="1"/>
</dbReference>
<evidence type="ECO:0000256" key="3">
    <source>
        <dbReference type="ARBA" id="ARBA00012438"/>
    </source>
</evidence>
<dbReference type="Proteomes" id="UP000886886">
    <property type="component" value="Unassembled WGS sequence"/>
</dbReference>
<dbReference type="EC" id="2.7.13.3" evidence="3"/>
<dbReference type="CDD" id="cd00082">
    <property type="entry name" value="HisKA"/>
    <property type="match status" value="1"/>
</dbReference>
<dbReference type="Pfam" id="PF02518">
    <property type="entry name" value="HATPase_c"/>
    <property type="match status" value="1"/>
</dbReference>
<dbReference type="AlphaFoldDB" id="A0A9D0ZWW5"/>
<organism evidence="16 17">
    <name type="scientific">Candidatus Limivivens merdigallinarum</name>
    <dbReference type="NCBI Taxonomy" id="2840859"/>
    <lineage>
        <taxon>Bacteria</taxon>
        <taxon>Bacillati</taxon>
        <taxon>Bacillota</taxon>
        <taxon>Clostridia</taxon>
        <taxon>Lachnospirales</taxon>
        <taxon>Lachnospiraceae</taxon>
        <taxon>Lachnospiraceae incertae sedis</taxon>
        <taxon>Candidatus Limivivens</taxon>
    </lineage>
</organism>
<comment type="subcellular location">
    <subcellularLocation>
        <location evidence="2">Cell membrane</location>
        <topology evidence="2">Multi-pass membrane protein</topology>
    </subcellularLocation>
</comment>
<feature type="transmembrane region" description="Helical" evidence="14">
    <location>
        <begin position="6"/>
        <end position="22"/>
    </location>
</feature>
<dbReference type="InterPro" id="IPR003594">
    <property type="entry name" value="HATPase_dom"/>
</dbReference>
<protein>
    <recommendedName>
        <fullName evidence="3">histidine kinase</fullName>
        <ecNumber evidence="3">2.7.13.3</ecNumber>
    </recommendedName>
</protein>
<evidence type="ECO:0000256" key="14">
    <source>
        <dbReference type="SAM" id="Phobius"/>
    </source>
</evidence>
<keyword evidence="13 14" id="KW-0472">Membrane</keyword>
<dbReference type="PANTHER" id="PTHR45528">
    <property type="entry name" value="SENSOR HISTIDINE KINASE CPXA"/>
    <property type="match status" value="1"/>
</dbReference>
<evidence type="ECO:0000256" key="13">
    <source>
        <dbReference type="ARBA" id="ARBA00023136"/>
    </source>
</evidence>
<dbReference type="SUPFAM" id="SSF55874">
    <property type="entry name" value="ATPase domain of HSP90 chaperone/DNA topoisomerase II/histidine kinase"/>
    <property type="match status" value="1"/>
</dbReference>
<dbReference type="Gene3D" id="3.30.565.10">
    <property type="entry name" value="Histidine kinase-like ATPase, C-terminal domain"/>
    <property type="match status" value="1"/>
</dbReference>
<reference evidence="16" key="1">
    <citation type="submission" date="2020-10" db="EMBL/GenBank/DDBJ databases">
        <authorList>
            <person name="Gilroy R."/>
        </authorList>
    </citation>
    <scope>NUCLEOTIDE SEQUENCE</scope>
    <source>
        <strain evidence="16">ChiSjej3B21-11622</strain>
    </source>
</reference>
<comment type="catalytic activity">
    <reaction evidence="1">
        <text>ATP + protein L-histidine = ADP + protein N-phospho-L-histidine.</text>
        <dbReference type="EC" id="2.7.13.3"/>
    </reaction>
</comment>
<dbReference type="SUPFAM" id="SSF47384">
    <property type="entry name" value="Homodimeric domain of signal transducing histidine kinase"/>
    <property type="match status" value="1"/>
</dbReference>
<dbReference type="InterPro" id="IPR008358">
    <property type="entry name" value="Sig_transdc_His_kin/Pase_MprB"/>
</dbReference>
<comment type="caution">
    <text evidence="16">The sequence shown here is derived from an EMBL/GenBank/DDBJ whole genome shotgun (WGS) entry which is preliminary data.</text>
</comment>
<sequence length="298" mass="34554">MVIWAFAATAAAVVMGLMLALYRRQVRKICRQMEFLKDNRTNLRITSDLPLSEFNELIDGINDIIDRSRKRQEHMLQNETQLKETITNLSHDIRTPLTSLDGYFQLLQQDGTEEERLRHIGIIQSRILSLKEMLEELFTYARLQDIDYQLELERIDVGKCVYNTVFSFYEEFEKKGIEPKADFCDGHFFIQGNEEVLRRTLQNLLKNALVHGHTEISMRLFCEGGKVVFQCSNDTEMGEEIDMEQVFQRFYKADSSRTHTSAGLGLSIAKGLVERMGGEIFAKLDGKVFQVWIEFEIS</sequence>
<keyword evidence="4" id="KW-1003">Cell membrane</keyword>
<evidence type="ECO:0000256" key="8">
    <source>
        <dbReference type="ARBA" id="ARBA00022741"/>
    </source>
</evidence>
<proteinExistence type="predicted"/>
<keyword evidence="8" id="KW-0547">Nucleotide-binding</keyword>
<evidence type="ECO:0000256" key="1">
    <source>
        <dbReference type="ARBA" id="ARBA00000085"/>
    </source>
</evidence>
<dbReference type="GO" id="GO:0000155">
    <property type="term" value="F:phosphorelay sensor kinase activity"/>
    <property type="evidence" value="ECO:0007669"/>
    <property type="project" value="InterPro"/>
</dbReference>
<keyword evidence="7 14" id="KW-0812">Transmembrane</keyword>
<dbReference type="EMBL" id="DVFT01000159">
    <property type="protein sequence ID" value="HIQ97077.1"/>
    <property type="molecule type" value="Genomic_DNA"/>
</dbReference>
<evidence type="ECO:0000256" key="10">
    <source>
        <dbReference type="ARBA" id="ARBA00022840"/>
    </source>
</evidence>
<dbReference type="PRINTS" id="PR01780">
    <property type="entry name" value="LANTIREGPROT"/>
</dbReference>
<evidence type="ECO:0000256" key="11">
    <source>
        <dbReference type="ARBA" id="ARBA00022989"/>
    </source>
</evidence>
<dbReference type="GO" id="GO:0005886">
    <property type="term" value="C:plasma membrane"/>
    <property type="evidence" value="ECO:0007669"/>
    <property type="project" value="UniProtKB-SubCell"/>
</dbReference>
<dbReference type="GO" id="GO:0005524">
    <property type="term" value="F:ATP binding"/>
    <property type="evidence" value="ECO:0007669"/>
    <property type="project" value="UniProtKB-KW"/>
</dbReference>
<dbReference type="Gene3D" id="1.10.287.130">
    <property type="match status" value="1"/>
</dbReference>
<evidence type="ECO:0000313" key="17">
    <source>
        <dbReference type="Proteomes" id="UP000886886"/>
    </source>
</evidence>